<evidence type="ECO:0000313" key="2">
    <source>
        <dbReference type="Proteomes" id="UP001151699"/>
    </source>
</evidence>
<dbReference type="Proteomes" id="UP001151699">
    <property type="component" value="Chromosome C"/>
</dbReference>
<feature type="non-terminal residue" evidence="1">
    <location>
        <position position="182"/>
    </location>
</feature>
<accession>A0A9Q0MR87</accession>
<dbReference type="EMBL" id="WJQU01000004">
    <property type="protein sequence ID" value="KAJ6636515.1"/>
    <property type="molecule type" value="Genomic_DNA"/>
</dbReference>
<name>A0A9Q0MR87_9DIPT</name>
<protein>
    <submittedName>
        <fullName evidence="1">Uncharacterized protein</fullName>
    </submittedName>
</protein>
<dbReference type="AlphaFoldDB" id="A0A9Q0MR87"/>
<keyword evidence="2" id="KW-1185">Reference proteome</keyword>
<organism evidence="1 2">
    <name type="scientific">Pseudolycoriella hygida</name>
    <dbReference type="NCBI Taxonomy" id="35572"/>
    <lineage>
        <taxon>Eukaryota</taxon>
        <taxon>Metazoa</taxon>
        <taxon>Ecdysozoa</taxon>
        <taxon>Arthropoda</taxon>
        <taxon>Hexapoda</taxon>
        <taxon>Insecta</taxon>
        <taxon>Pterygota</taxon>
        <taxon>Neoptera</taxon>
        <taxon>Endopterygota</taxon>
        <taxon>Diptera</taxon>
        <taxon>Nematocera</taxon>
        <taxon>Sciaroidea</taxon>
        <taxon>Sciaridae</taxon>
        <taxon>Pseudolycoriella</taxon>
    </lineage>
</organism>
<reference evidence="1" key="1">
    <citation type="submission" date="2022-07" db="EMBL/GenBank/DDBJ databases">
        <authorList>
            <person name="Trinca V."/>
            <person name="Uliana J.V.C."/>
            <person name="Torres T.T."/>
            <person name="Ward R.J."/>
            <person name="Monesi N."/>
        </authorList>
    </citation>
    <scope>NUCLEOTIDE SEQUENCE</scope>
    <source>
        <strain evidence="1">HSMRA1968</strain>
        <tissue evidence="1">Whole embryos</tissue>
    </source>
</reference>
<dbReference type="OrthoDB" id="10319041at2759"/>
<proteinExistence type="predicted"/>
<feature type="non-terminal residue" evidence="1">
    <location>
        <position position="1"/>
    </location>
</feature>
<evidence type="ECO:0000313" key="1">
    <source>
        <dbReference type="EMBL" id="KAJ6636515.1"/>
    </source>
</evidence>
<comment type="caution">
    <text evidence="1">The sequence shown here is derived from an EMBL/GenBank/DDBJ whole genome shotgun (WGS) entry which is preliminary data.</text>
</comment>
<gene>
    <name evidence="1" type="ORF">Bhyg_15106</name>
</gene>
<sequence length="182" mass="21076">GVEPRSELSVFNEREIGRYEPQPFLQISSSLISIKYLAVRNRNRDIKLVGLYDCSTIYGSHCGVEETHVIKDCREKFSPLGGGFFTFVDTSRFNRLGKESSDIYFNEIVGIYRRNNAKMHILFSNERMETDTYLQITIGDGILVRVRTYDNEKVDFNDRLALKKGFNRQPSEPNFIRIEISS</sequence>